<protein>
    <submittedName>
        <fullName evidence="1">Uncharacterized protein</fullName>
    </submittedName>
</protein>
<sequence>MEETMEKRRLQSFTGRGFAFLLSFAMGISGISYVPAAKMTVEAADGVITINSADELGKIGKDSNYPMNGDYVLGTDIDLDGVNWVPIGGSSGPRYGLVEGDRVFSGTFDGRGHVISNLTITFNGQQSAEKTNQTGLFAMIGSDDASDYAEVKNLVFSEANITHTLGGGDSIGTLAGDANGYVKVDNIAVASGSIRVTAASDGVSDLIGLGGIVGQVRTNCEAVQLSNLYNGADVTFSGDLNTLSGSLRCGGILGRVHQTARIGELSSCVNVGAVTYQSGQGYAINGIDRAGAADYTDRIRNCYYLNGTGMGSAAVAGMAEAELAGDAVVSALGSDYWMVSNGKLVPKVTDGVVLTPIPSPVFAEGDRASAVTKNFTVPTSYEVSGSTETIQWVSSNTDVISVDGSTGVATVHPVMKATSVTLTATTGDGRTKEVLVTVLSNLSLKLDGEYAKPGTALQASVQNDAGEVPAGVTFTYRWTLDGAEVSTSASYTPTESALNKFIEVTAMTDGAVVDTYRLYCSKLPVVYIDTADGHGITSKTVYKDASMRIQGNDTYNSTTTTLYDGATEIRGRGNSTWNTGYNKLPYKLKLGKKTNLFGFGESKHWALLANYMDESLMRNTLSYDLAKEMGMESYLPSTHVEVVLNGNYAGNYQLVGNVRVEESRVNIFDWEDAAGDAAKAIAKKHGLAKDQQDALEDYLVENMEWITSEQGINYNGSVYPREDYGSVLPTDASGNVDLSGGFLFELDAYYDEASKFQTTYSQPFMFKSPEFVITNKELFSTAQNYIQALENSIHASDFYTTYQNESVHYTDLADLDSLVRYFVLNEFFWNTETMKKSTFMYKDLGKKLYVGPVWDMDWTSNSLVSKTETWNYQVWLTNDRNDGAQREQWYKYLIADPYFVTKVYECYQANKGNFEDIIKTGGIIDRNIEYLTESANSNYNAGFLRNDLLWENDARFDAAVTRLRTFLSNRKNWMDTQCASVDGLLASFGKFKASGNLTAAVDTSGEKTTVYTVNVTDSTVEKVGFYINGILAGTADVTEGTASFTASDSYLERDSTKLNVVQVRGMDAAGRLLSNGSVTNYKTFSKEVQVDTLTGTATVLGEAKTGKVLAAAVEGSNNTGDFTYQWMADGVAITGATGNELQLTAGLAGKKIKVRVGSTMEADYIYSAETAAVELVEVKNDHVIINQVYGGGANDGTPVSHSFIELYNPTDAEIDLSSYSLGYLSNGKNGAAAEEVKLPLDKKIPAHTSYLVRCEAQDASTPELIKYTVDTFDKEWSQTIDNKRYRLVLYRGETVEDAVSVNEGHVEGFALADGAISKQKSIRRTEFRDTDINRNDFETVDYREAASVSKYPRSLTDGEWGREPEVQTLSGEVAIRGNAIVGATLYADQKTNISEADEASLRYQWKADGTEVPGASSAFLMLGKALEGKKISVSVTSSVMEGNVDSGETAAVKVVKPQTGHLIINQVYGTGGKKEPALSHSFIELYNPTADKVNLEGYSLSYQSGEGTASLELTGEIPANTSYLIRCAENAEYLYEVKDGDIDWAQEISNKQYRVLLMKGSEQVDGVSVNEEAAEGTPLTNPVGDEIISKNKSIRRISFIDTDQNAEDFEVLNYSKLPEEIRAAVVPRNLKDGAWGNTSETPNPPKPETPGTETPGTEKPTPAPVVPAAPAVKSVKSVIRSGSSAVEVKIGKVQGASSYRIYRKTGSKTTLLGTMTGEVFYDMKPVSGKATYLAEAASGTNVSSKGTGKGITLPKATKKVTAKAAKSGSKRIVKVSWKRVKDAKKYMVFRSNKSGSGFKRIAIIKKSKIVKYTDKKVKKGKKYFYRVVAVKGKTYSPAKASKAIKVK</sequence>
<reference evidence="1" key="1">
    <citation type="submission" date="2019-04" db="EMBL/GenBank/DDBJ databases">
        <title>Microbes associate with the intestines of laboratory mice.</title>
        <authorList>
            <person name="Navarre W."/>
            <person name="Wong E."/>
            <person name="Huang K."/>
            <person name="Tropini C."/>
            <person name="Ng K."/>
            <person name="Yu B."/>
        </authorList>
    </citation>
    <scope>NUCLEOTIDE SEQUENCE</scope>
    <source>
        <strain evidence="1">NM72_1-8</strain>
    </source>
</reference>
<name>A0AC61R222_9FIRM</name>
<proteinExistence type="predicted"/>
<evidence type="ECO:0000313" key="2">
    <source>
        <dbReference type="Proteomes" id="UP000307720"/>
    </source>
</evidence>
<comment type="caution">
    <text evidence="1">The sequence shown here is derived from an EMBL/GenBank/DDBJ whole genome shotgun (WGS) entry which is preliminary data.</text>
</comment>
<accession>A0AC61R222</accession>
<dbReference type="EMBL" id="SRZB01000002">
    <property type="protein sequence ID" value="TGY00227.1"/>
    <property type="molecule type" value="Genomic_DNA"/>
</dbReference>
<dbReference type="Proteomes" id="UP000307720">
    <property type="component" value="Unassembled WGS sequence"/>
</dbReference>
<evidence type="ECO:0000313" key="1">
    <source>
        <dbReference type="EMBL" id="TGY00227.1"/>
    </source>
</evidence>
<gene>
    <name evidence="1" type="ORF">E5357_01615</name>
</gene>
<keyword evidence="2" id="KW-1185">Reference proteome</keyword>
<organism evidence="1 2">
    <name type="scientific">Hominisplanchenecus murintestinalis</name>
    <dbReference type="NCBI Taxonomy" id="2941517"/>
    <lineage>
        <taxon>Bacteria</taxon>
        <taxon>Bacillati</taxon>
        <taxon>Bacillota</taxon>
        <taxon>Clostridia</taxon>
        <taxon>Lachnospirales</taxon>
        <taxon>Lachnospiraceae</taxon>
        <taxon>Hominisplanchenecus</taxon>
    </lineage>
</organism>